<dbReference type="AlphaFoldDB" id="F9GGJ8"/>
<evidence type="ECO:0000256" key="1">
    <source>
        <dbReference type="ARBA" id="ARBA00001917"/>
    </source>
</evidence>
<gene>
    <name evidence="3" type="ORF">FOXB_17782</name>
</gene>
<sequence length="131" mass="14712">MSDPRPPHLKKRDTPSWGLYQRENFWKLNYGEVPFNTHPDKLEELAKMKLTENGWLYASSNAGLSDTHVANHTNDRSTRTTIFGHEVSAPFGIAPIGINKTYHPQGELPVAAIEENGTGHGFQKPIENIHP</sequence>
<organism evidence="3">
    <name type="scientific">Fusarium oxysporum (strain Fo5176)</name>
    <name type="common">Fusarium vascular wilt</name>
    <dbReference type="NCBI Taxonomy" id="660025"/>
    <lineage>
        <taxon>Eukaryota</taxon>
        <taxon>Fungi</taxon>
        <taxon>Dikarya</taxon>
        <taxon>Ascomycota</taxon>
        <taxon>Pezizomycotina</taxon>
        <taxon>Sordariomycetes</taxon>
        <taxon>Hypocreomycetidae</taxon>
        <taxon>Hypocreales</taxon>
        <taxon>Nectriaceae</taxon>
        <taxon>Fusarium</taxon>
        <taxon>Fusarium oxysporum species complex</taxon>
    </lineage>
</organism>
<dbReference type="STRING" id="660025.F9GGJ8"/>
<dbReference type="GO" id="GO:0016491">
    <property type="term" value="F:oxidoreductase activity"/>
    <property type="evidence" value="ECO:0007669"/>
    <property type="project" value="InterPro"/>
</dbReference>
<accession>F9GGJ8</accession>
<comment type="cofactor">
    <cofactor evidence="1">
        <name>FMN</name>
        <dbReference type="ChEBI" id="CHEBI:58210"/>
    </cofactor>
</comment>
<dbReference type="Pfam" id="PF01070">
    <property type="entry name" value="FMN_dh"/>
    <property type="match status" value="1"/>
</dbReference>
<dbReference type="InterPro" id="IPR013785">
    <property type="entry name" value="Aldolase_TIM"/>
</dbReference>
<protein>
    <recommendedName>
        <fullName evidence="2">FMN-dependent dehydrogenase domain-containing protein</fullName>
    </recommendedName>
</protein>
<proteinExistence type="predicted"/>
<evidence type="ECO:0000313" key="3">
    <source>
        <dbReference type="EMBL" id="EGU71708.1"/>
    </source>
</evidence>
<evidence type="ECO:0000259" key="2">
    <source>
        <dbReference type="Pfam" id="PF01070"/>
    </source>
</evidence>
<dbReference type="InterPro" id="IPR000262">
    <property type="entry name" value="FMN-dep_DH"/>
</dbReference>
<dbReference type="SUPFAM" id="SSF51395">
    <property type="entry name" value="FMN-linked oxidoreductases"/>
    <property type="match status" value="1"/>
</dbReference>
<name>F9GGJ8_FUSOF</name>
<dbReference type="Gene3D" id="3.20.20.70">
    <property type="entry name" value="Aldolase class I"/>
    <property type="match status" value="1"/>
</dbReference>
<feature type="domain" description="FMN-dependent dehydrogenase" evidence="2">
    <location>
        <begin position="68"/>
        <end position="112"/>
    </location>
</feature>
<comment type="caution">
    <text evidence="3">The sequence shown here is derived from an EMBL/GenBank/DDBJ whole genome shotgun (WGS) entry which is preliminary data.</text>
</comment>
<dbReference type="EMBL" id="AFQF01007802">
    <property type="protein sequence ID" value="EGU71708.1"/>
    <property type="molecule type" value="Genomic_DNA"/>
</dbReference>
<reference evidence="3" key="1">
    <citation type="journal article" date="2012" name="Mol. Plant Microbe Interact.">
        <title>A highly conserved effector in Fusarium oxysporum is required for full virulence on Arabidopsis.</title>
        <authorList>
            <person name="Thatcher L.F."/>
            <person name="Gardiner D.M."/>
            <person name="Kazan K."/>
            <person name="Manners J."/>
        </authorList>
    </citation>
    <scope>NUCLEOTIDE SEQUENCE [LARGE SCALE GENOMIC DNA]</scope>
    <source>
        <strain evidence="3">Fo5176</strain>
    </source>
</reference>